<evidence type="ECO:0000313" key="2">
    <source>
        <dbReference type="EMBL" id="AKI81053.1"/>
    </source>
</evidence>
<dbReference type="Proteomes" id="UP000274448">
    <property type="component" value="Segment"/>
</dbReference>
<reference evidence="2 3" key="1">
    <citation type="submission" date="2014-10" db="EMBL/GenBank/DDBJ databases">
        <title>Pan-genome analysis of Brazilian lineage A amoebal mimiviruses.</title>
        <authorList>
            <person name="Assis F.L."/>
            <person name="Abrahao J.S."/>
            <person name="Kroon E.G."/>
            <person name="Dornas F.P."/>
            <person name="Andrade K.R."/>
            <person name="Borato P.V.M."/>
            <person name="Pilotto M.R."/>
            <person name="Benamar S."/>
            <person name="LaScola B."/>
            <person name="Colson P."/>
        </authorList>
    </citation>
    <scope>NUCLEOTIDE SEQUENCE [LARGE SCALE GENOMIC DNA]</scope>
    <source>
        <strain evidence="2 3">Amazonia</strain>
    </source>
</reference>
<name>A0A0G2Y5F1_MIMIV</name>
<feature type="coiled-coil region" evidence="1">
    <location>
        <begin position="156"/>
        <end position="216"/>
    </location>
</feature>
<sequence length="224" mass="25115">MLQQQISSLNQQILFLKQQISNLHVPAPTSTVNSLRQTVSDINQQVSTINNQISSLNPYLPRNQQLELASVLSIFNRNALDLNNISRSVINRDINYFNAGQHGSQVPQNSHTVQNPNVADNELNVLQQKVDNLNGVVSNIRQHLAQFGSGIPESFRDEAEKAASYLNDRIDDINKNLPNLVQRLNPNQRNNLNRILSELNNDLSSLKNSLGSAVRNRINSVNIH</sequence>
<proteinExistence type="predicted"/>
<organism evidence="2 3">
    <name type="scientific">Acanthamoeba polyphaga mimivirus</name>
    <name type="common">APMV</name>
    <dbReference type="NCBI Taxonomy" id="212035"/>
    <lineage>
        <taxon>Viruses</taxon>
        <taxon>Varidnaviria</taxon>
        <taxon>Bamfordvirae</taxon>
        <taxon>Nucleocytoviricota</taxon>
        <taxon>Megaviricetes</taxon>
        <taxon>Imitervirales</taxon>
        <taxon>Mimiviridae</taxon>
        <taxon>Megamimivirinae</taxon>
        <taxon>Mimivirus</taxon>
        <taxon>Mimivirus bradfordmassiliense</taxon>
    </lineage>
</organism>
<evidence type="ECO:0000313" key="3">
    <source>
        <dbReference type="Proteomes" id="UP000274448"/>
    </source>
</evidence>
<accession>A0A0G2Y5F1</accession>
<dbReference type="Gene3D" id="1.20.5.340">
    <property type="match status" value="1"/>
</dbReference>
<protein>
    <submittedName>
        <fullName evidence="2">Uncharacterized protein</fullName>
    </submittedName>
</protein>
<evidence type="ECO:0000256" key="1">
    <source>
        <dbReference type="SAM" id="Coils"/>
    </source>
</evidence>
<dbReference type="EMBL" id="KM982403">
    <property type="protein sequence ID" value="AKI81053.1"/>
    <property type="molecule type" value="Genomic_DNA"/>
</dbReference>
<keyword evidence="1" id="KW-0175">Coiled coil</keyword>
<organismHost>
    <name type="scientific">Acanthamoeba polyphaga</name>
    <name type="common">Amoeba</name>
    <dbReference type="NCBI Taxonomy" id="5757"/>
</organismHost>